<evidence type="ECO:0000313" key="10">
    <source>
        <dbReference type="Proteomes" id="UP000318380"/>
    </source>
</evidence>
<evidence type="ECO:0000259" key="8">
    <source>
        <dbReference type="Pfam" id="PF12680"/>
    </source>
</evidence>
<dbReference type="NCBIfam" id="TIGR02937">
    <property type="entry name" value="sigma70-ECF"/>
    <property type="match status" value="1"/>
</dbReference>
<dbReference type="SUPFAM" id="SSF54427">
    <property type="entry name" value="NTF2-like"/>
    <property type="match status" value="1"/>
</dbReference>
<dbReference type="InterPro" id="IPR037401">
    <property type="entry name" value="SnoaL-like"/>
</dbReference>
<dbReference type="Pfam" id="PF12680">
    <property type="entry name" value="SnoaL_2"/>
    <property type="match status" value="1"/>
</dbReference>
<dbReference type="InterPro" id="IPR013324">
    <property type="entry name" value="RNA_pol_sigma_r3/r4-like"/>
</dbReference>
<dbReference type="InterPro" id="IPR036388">
    <property type="entry name" value="WH-like_DNA-bd_sf"/>
</dbReference>
<dbReference type="Gene3D" id="3.10.450.50">
    <property type="match status" value="1"/>
</dbReference>
<accession>A0A561B2W9</accession>
<dbReference type="NCBIfam" id="NF007214">
    <property type="entry name" value="PRK09636.1"/>
    <property type="match status" value="1"/>
</dbReference>
<dbReference type="InterPro" id="IPR013325">
    <property type="entry name" value="RNA_pol_sigma_r2"/>
</dbReference>
<dbReference type="EMBL" id="VIVK01000003">
    <property type="protein sequence ID" value="TWD73201.1"/>
    <property type="molecule type" value="Genomic_DNA"/>
</dbReference>
<dbReference type="Proteomes" id="UP000318380">
    <property type="component" value="Unassembled WGS sequence"/>
</dbReference>
<keyword evidence="4" id="KW-0731">Sigma factor</keyword>
<dbReference type="GO" id="GO:0016987">
    <property type="term" value="F:sigma factor activity"/>
    <property type="evidence" value="ECO:0007669"/>
    <property type="project" value="UniProtKB-KW"/>
</dbReference>
<dbReference type="PANTHER" id="PTHR30173:SF36">
    <property type="entry name" value="ECF RNA POLYMERASE SIGMA FACTOR SIGJ"/>
    <property type="match status" value="1"/>
</dbReference>
<evidence type="ECO:0000256" key="2">
    <source>
        <dbReference type="ARBA" id="ARBA00011344"/>
    </source>
</evidence>
<dbReference type="GO" id="GO:0006352">
    <property type="term" value="P:DNA-templated transcription initiation"/>
    <property type="evidence" value="ECO:0007669"/>
    <property type="project" value="InterPro"/>
</dbReference>
<dbReference type="GO" id="GO:0003677">
    <property type="term" value="F:DNA binding"/>
    <property type="evidence" value="ECO:0007669"/>
    <property type="project" value="InterPro"/>
</dbReference>
<feature type="domain" description="RNA polymerase sigma-70 region 2" evidence="6">
    <location>
        <begin position="37"/>
        <end position="97"/>
    </location>
</feature>
<evidence type="ECO:0000256" key="4">
    <source>
        <dbReference type="ARBA" id="ARBA00023082"/>
    </source>
</evidence>
<protein>
    <submittedName>
        <fullName evidence="9">RNA polymerase ECF family sigma subunit</fullName>
    </submittedName>
</protein>
<dbReference type="InterPro" id="IPR014303">
    <property type="entry name" value="RNA_pol_sigma-70_ECF"/>
</dbReference>
<feature type="domain" description="SnoaL-like" evidence="8">
    <location>
        <begin position="203"/>
        <end position="283"/>
    </location>
</feature>
<dbReference type="PANTHER" id="PTHR30173">
    <property type="entry name" value="SIGMA 19 FACTOR"/>
    <property type="match status" value="1"/>
</dbReference>
<keyword evidence="10" id="KW-1185">Reference proteome</keyword>
<proteinExistence type="inferred from homology"/>
<dbReference type="InterPro" id="IPR032710">
    <property type="entry name" value="NTF2-like_dom_sf"/>
</dbReference>
<name>A0A561B2W9_9ACTN</name>
<keyword evidence="5" id="KW-0804">Transcription</keyword>
<comment type="caution">
    <text evidence="9">The sequence shown here is derived from an EMBL/GenBank/DDBJ whole genome shotgun (WGS) entry which is preliminary data.</text>
</comment>
<sequence length="322" mass="35816">MTVRTVRRCRHSDADPDLERAVTEYADTLAAEFAERRTVLVGAAYRVVGSVVDAEDVVQEAWLRWSAADRGEVRDVRAYLIRITTRLALNRLRQQKSRREQYVGPWLPEPMIAAPAEQDPAALAELADSVSMAMLVVLETLSPLERATFVLREVFDLPFSEIAETLGRSEAAVRQLAHRARAHVHARQPRHQVDKERHGKVTEQFLRAAWSGDVQEVVSLLAPDVVLVSDGGGKKSAALRPLHGAEKIARWLVAIATDEDQAALFEMRRMVVNGELAFVAYDGDEVDSVGYFDLDEAGLISTIYVVRNPDKLTGIPTRDQLG</sequence>
<dbReference type="NCBIfam" id="TIGR02957">
    <property type="entry name" value="SigX4"/>
    <property type="match status" value="1"/>
</dbReference>
<evidence type="ECO:0000259" key="7">
    <source>
        <dbReference type="Pfam" id="PF08281"/>
    </source>
</evidence>
<dbReference type="InterPro" id="IPR052704">
    <property type="entry name" value="ECF_Sigma-70_Domain"/>
</dbReference>
<evidence type="ECO:0000256" key="5">
    <source>
        <dbReference type="ARBA" id="ARBA00023163"/>
    </source>
</evidence>
<dbReference type="InterPro" id="IPR007627">
    <property type="entry name" value="RNA_pol_sigma70_r2"/>
</dbReference>
<dbReference type="SUPFAM" id="SSF88659">
    <property type="entry name" value="Sigma3 and sigma4 domains of RNA polymerase sigma factors"/>
    <property type="match status" value="1"/>
</dbReference>
<gene>
    <name evidence="9" type="ORF">FB561_7089</name>
</gene>
<feature type="domain" description="RNA polymerase sigma factor 70 region 4 type 2" evidence="7">
    <location>
        <begin position="133"/>
        <end position="183"/>
    </location>
</feature>
<organism evidence="9 10">
    <name type="scientific">Kribbella amoyensis</name>
    <dbReference type="NCBI Taxonomy" id="996641"/>
    <lineage>
        <taxon>Bacteria</taxon>
        <taxon>Bacillati</taxon>
        <taxon>Actinomycetota</taxon>
        <taxon>Actinomycetes</taxon>
        <taxon>Propionibacteriales</taxon>
        <taxon>Kribbellaceae</taxon>
        <taxon>Kribbella</taxon>
    </lineage>
</organism>
<comment type="subunit">
    <text evidence="2">Interacts transiently with the RNA polymerase catalytic core formed by RpoA, RpoB, RpoC and RpoZ (2 alpha, 1 beta, 1 beta' and 1 omega subunit) to form the RNA polymerase holoenzyme that can initiate transcription.</text>
</comment>
<dbReference type="InterPro" id="IPR013249">
    <property type="entry name" value="RNA_pol_sigma70_r4_t2"/>
</dbReference>
<comment type="similarity">
    <text evidence="1">Belongs to the sigma-70 factor family. ECF subfamily.</text>
</comment>
<evidence type="ECO:0000313" key="9">
    <source>
        <dbReference type="EMBL" id="TWD73201.1"/>
    </source>
</evidence>
<reference evidence="9 10" key="1">
    <citation type="submission" date="2019-06" db="EMBL/GenBank/DDBJ databases">
        <title>Sequencing the genomes of 1000 actinobacteria strains.</title>
        <authorList>
            <person name="Klenk H.-P."/>
        </authorList>
    </citation>
    <scope>NUCLEOTIDE SEQUENCE [LARGE SCALE GENOMIC DNA]</scope>
    <source>
        <strain evidence="9 10">DSM 24683</strain>
    </source>
</reference>
<evidence type="ECO:0000256" key="3">
    <source>
        <dbReference type="ARBA" id="ARBA00023015"/>
    </source>
</evidence>
<dbReference type="AlphaFoldDB" id="A0A561B2W9"/>
<dbReference type="Pfam" id="PF08281">
    <property type="entry name" value="Sigma70_r4_2"/>
    <property type="match status" value="1"/>
</dbReference>
<evidence type="ECO:0000256" key="1">
    <source>
        <dbReference type="ARBA" id="ARBA00010641"/>
    </source>
</evidence>
<dbReference type="Gene3D" id="1.10.10.10">
    <property type="entry name" value="Winged helix-like DNA-binding domain superfamily/Winged helix DNA-binding domain"/>
    <property type="match status" value="1"/>
</dbReference>
<dbReference type="SUPFAM" id="SSF88946">
    <property type="entry name" value="Sigma2 domain of RNA polymerase sigma factors"/>
    <property type="match status" value="1"/>
</dbReference>
<dbReference type="OrthoDB" id="3211555at2"/>
<dbReference type="Gene3D" id="1.10.1740.10">
    <property type="match status" value="1"/>
</dbReference>
<keyword evidence="3" id="KW-0805">Transcription regulation</keyword>
<dbReference type="InterPro" id="IPR014284">
    <property type="entry name" value="RNA_pol_sigma-70_dom"/>
</dbReference>
<dbReference type="Pfam" id="PF04542">
    <property type="entry name" value="Sigma70_r2"/>
    <property type="match status" value="1"/>
</dbReference>
<evidence type="ECO:0000259" key="6">
    <source>
        <dbReference type="Pfam" id="PF04542"/>
    </source>
</evidence>